<dbReference type="InterPro" id="IPR001000">
    <property type="entry name" value="GH10_dom"/>
</dbReference>
<reference evidence="14" key="1">
    <citation type="journal article" date="2021" name="PeerJ">
        <title>Extensive microbial diversity within the chicken gut microbiome revealed by metagenomics and culture.</title>
        <authorList>
            <person name="Gilroy R."/>
            <person name="Ravi A."/>
            <person name="Getino M."/>
            <person name="Pursley I."/>
            <person name="Horton D.L."/>
            <person name="Alikhan N.F."/>
            <person name="Baker D."/>
            <person name="Gharbi K."/>
            <person name="Hall N."/>
            <person name="Watson M."/>
            <person name="Adriaenssens E.M."/>
            <person name="Foster-Nyarko E."/>
            <person name="Jarju S."/>
            <person name="Secka A."/>
            <person name="Antonio M."/>
            <person name="Oren A."/>
            <person name="Chaudhuri R.R."/>
            <person name="La Ragione R."/>
            <person name="Hildebrand F."/>
            <person name="Pallen M.J."/>
        </authorList>
    </citation>
    <scope>NUCLEOTIDE SEQUENCE</scope>
    <source>
        <strain evidence="14">ChiHecec3B27-8219</strain>
    </source>
</reference>
<evidence type="ECO:0000256" key="1">
    <source>
        <dbReference type="ARBA" id="ARBA00000681"/>
    </source>
</evidence>
<keyword evidence="8 11" id="KW-0326">Glycosidase</keyword>
<dbReference type="Gene3D" id="2.60.120.260">
    <property type="entry name" value="Galactose-binding domain-like"/>
    <property type="match status" value="2"/>
</dbReference>
<dbReference type="SUPFAM" id="SSF51445">
    <property type="entry name" value="(Trans)glycosidases"/>
    <property type="match status" value="1"/>
</dbReference>
<dbReference type="PANTHER" id="PTHR31490:SF88">
    <property type="entry name" value="BETA-XYLANASE"/>
    <property type="match status" value="1"/>
</dbReference>
<dbReference type="InterPro" id="IPR044846">
    <property type="entry name" value="GH10"/>
</dbReference>
<dbReference type="Gene3D" id="3.20.20.80">
    <property type="entry name" value="Glycosidases"/>
    <property type="match status" value="2"/>
</dbReference>
<evidence type="ECO:0000313" key="14">
    <source>
        <dbReference type="EMBL" id="HIZ68701.1"/>
    </source>
</evidence>
<feature type="chain" id="PRO_5039458836" description="Beta-xylanase" evidence="12">
    <location>
        <begin position="24"/>
        <end position="739"/>
    </location>
</feature>
<dbReference type="SMART" id="SM00633">
    <property type="entry name" value="Glyco_10"/>
    <property type="match status" value="1"/>
</dbReference>
<evidence type="ECO:0000256" key="9">
    <source>
        <dbReference type="ARBA" id="ARBA00023326"/>
    </source>
</evidence>
<dbReference type="EMBL" id="DXBE01000021">
    <property type="protein sequence ID" value="HIZ68701.1"/>
    <property type="molecule type" value="Genomic_DNA"/>
</dbReference>
<evidence type="ECO:0000256" key="2">
    <source>
        <dbReference type="ARBA" id="ARBA00007495"/>
    </source>
</evidence>
<evidence type="ECO:0000256" key="10">
    <source>
        <dbReference type="PROSITE-ProRule" id="PRU10061"/>
    </source>
</evidence>
<dbReference type="InterPro" id="IPR003305">
    <property type="entry name" value="CenC_carb-bd"/>
</dbReference>
<dbReference type="PROSITE" id="PS00591">
    <property type="entry name" value="GH10_1"/>
    <property type="match status" value="1"/>
</dbReference>
<comment type="similarity">
    <text evidence="2 11">Belongs to the glycosyl hydrolase 10 (cellulase F) family.</text>
</comment>
<keyword evidence="5" id="KW-0677">Repeat</keyword>
<keyword evidence="7 11" id="KW-0119">Carbohydrate metabolism</keyword>
<sequence length="739" mass="81496">MVMKHLDKLIPMAMGLAMLTSCADNDMPFFAVTDPGTNAQYAYLNEYDVLKNYIPSTANPNFKLGLGVDAGSFADGNAQYQIAVTNFNEVTPGNEMKYASIVHDDGFMDFGTVESFVQDAKDAGLTIYGHTLAWHSQQNVKYLNSLIADRVIDTGESGEVVETEDAYVDYSTFTSFPYFVMGYTPEFKDGCMVSTYPGEWYQYFIADKIPTEIGQNYTVTLSIKTSAPASMNLQFGNWGALTDKTINTTGGVWEEITVDYTNCQTAESFVVLQPGTFDGEVQLRWTRVTHSEEEEQVVNEYLYQNDFSGTEMPGGWGDTGPSFTIEQGAGPDGTAAYKITNPKAMASYQGQFAVDFDTPLTNGEKYFVSYWIKGSGSGNLGNGLQAPNAGYASAGEFGNAAFNTEWKQVTLSCTCSRDDATRLIFSFGDFVGDIYIDDLQFYIQKPANMEPLTPEEKKDTLTWAMDQWITGIMNATGGYVTAWDAVNEAISGGDSDGDGWFDLQSADTSDDPANNFYWQDYLTPEDYVPIVTKLATQRFEEAGGDPSQLKLFINDYNLESAWDDNAKLKSMIHWIKDVWEPRGAKIDGIGSQMHVTYNLDEAAQKNQEDHIVKMFELLASSGKLVKISELDMGITGPNGTITTDQVTYEQQLKMADFYKFIIEKYFEIIPQAQQYGITQWCCTDSPANSGWRPGEPVGLWDANYSRTPSYGGFANGLAGKVIVEPSPVPGDGSDAGAAE</sequence>
<gene>
    <name evidence="14" type="ORF">H9966_02280</name>
</gene>
<dbReference type="AlphaFoldDB" id="A0A9D2FXV2"/>
<feature type="signal peptide" evidence="12">
    <location>
        <begin position="1"/>
        <end position="23"/>
    </location>
</feature>
<comment type="catalytic activity">
    <reaction evidence="1 11">
        <text>Endohydrolysis of (1-&gt;4)-beta-D-xylosidic linkages in xylans.</text>
        <dbReference type="EC" id="3.2.1.8"/>
    </reaction>
</comment>
<evidence type="ECO:0000313" key="15">
    <source>
        <dbReference type="Proteomes" id="UP000824055"/>
    </source>
</evidence>
<dbReference type="InterPro" id="IPR017853">
    <property type="entry name" value="GH"/>
</dbReference>
<keyword evidence="6 11" id="KW-0378">Hydrolase</keyword>
<accession>A0A9D2FXV2</accession>
<dbReference type="PRINTS" id="PR00134">
    <property type="entry name" value="GLHYDRLASE10"/>
</dbReference>
<dbReference type="InterPro" id="IPR008979">
    <property type="entry name" value="Galactose-bd-like_sf"/>
</dbReference>
<dbReference type="Proteomes" id="UP000824055">
    <property type="component" value="Unassembled WGS sequence"/>
</dbReference>
<dbReference type="Pfam" id="PF00331">
    <property type="entry name" value="Glyco_hydro_10"/>
    <property type="match status" value="2"/>
</dbReference>
<reference evidence="14" key="2">
    <citation type="submission" date="2021-04" db="EMBL/GenBank/DDBJ databases">
        <authorList>
            <person name="Gilroy R."/>
        </authorList>
    </citation>
    <scope>NUCLEOTIDE SEQUENCE</scope>
    <source>
        <strain evidence="14">ChiHecec3B27-8219</strain>
    </source>
</reference>
<organism evidence="14 15">
    <name type="scientific">Candidatus Prevotella avicola</name>
    <dbReference type="NCBI Taxonomy" id="2838738"/>
    <lineage>
        <taxon>Bacteria</taxon>
        <taxon>Pseudomonadati</taxon>
        <taxon>Bacteroidota</taxon>
        <taxon>Bacteroidia</taxon>
        <taxon>Bacteroidales</taxon>
        <taxon>Prevotellaceae</taxon>
        <taxon>Prevotella</taxon>
    </lineage>
</organism>
<evidence type="ECO:0000256" key="11">
    <source>
        <dbReference type="RuleBase" id="RU361174"/>
    </source>
</evidence>
<dbReference type="GO" id="GO:0031176">
    <property type="term" value="F:endo-1,4-beta-xylanase activity"/>
    <property type="evidence" value="ECO:0007669"/>
    <property type="project" value="UniProtKB-EC"/>
</dbReference>
<keyword evidence="4 12" id="KW-0732">Signal</keyword>
<dbReference type="Pfam" id="PF02018">
    <property type="entry name" value="CBM_4_9"/>
    <property type="match status" value="1"/>
</dbReference>
<evidence type="ECO:0000259" key="13">
    <source>
        <dbReference type="SMART" id="SM00633"/>
    </source>
</evidence>
<dbReference type="PROSITE" id="PS51257">
    <property type="entry name" value="PROKAR_LIPOPROTEIN"/>
    <property type="match status" value="1"/>
</dbReference>
<comment type="caution">
    <text evidence="14">The sequence shown here is derived from an EMBL/GenBank/DDBJ whole genome shotgun (WGS) entry which is preliminary data.</text>
</comment>
<evidence type="ECO:0000256" key="8">
    <source>
        <dbReference type="ARBA" id="ARBA00023295"/>
    </source>
</evidence>
<evidence type="ECO:0000256" key="3">
    <source>
        <dbReference type="ARBA" id="ARBA00022651"/>
    </source>
</evidence>
<keyword evidence="9 11" id="KW-0624">Polysaccharide degradation</keyword>
<feature type="active site" description="Nucleophile" evidence="10">
    <location>
        <position position="629"/>
    </location>
</feature>
<evidence type="ECO:0000256" key="6">
    <source>
        <dbReference type="ARBA" id="ARBA00022801"/>
    </source>
</evidence>
<dbReference type="InterPro" id="IPR031158">
    <property type="entry name" value="GH10_AS"/>
</dbReference>
<protein>
    <recommendedName>
        <fullName evidence="11">Beta-xylanase</fullName>
        <ecNumber evidence="11">3.2.1.8</ecNumber>
    </recommendedName>
</protein>
<name>A0A9D2FXV2_9BACT</name>
<dbReference type="PANTHER" id="PTHR31490">
    <property type="entry name" value="GLYCOSYL HYDROLASE"/>
    <property type="match status" value="1"/>
</dbReference>
<evidence type="ECO:0000256" key="5">
    <source>
        <dbReference type="ARBA" id="ARBA00022737"/>
    </source>
</evidence>
<dbReference type="SUPFAM" id="SSF49785">
    <property type="entry name" value="Galactose-binding domain-like"/>
    <property type="match status" value="1"/>
</dbReference>
<dbReference type="GO" id="GO:0045493">
    <property type="term" value="P:xylan catabolic process"/>
    <property type="evidence" value="ECO:0007669"/>
    <property type="project" value="UniProtKB-KW"/>
</dbReference>
<dbReference type="EC" id="3.2.1.8" evidence="11"/>
<proteinExistence type="inferred from homology"/>
<keyword evidence="3" id="KW-0858">Xylan degradation</keyword>
<evidence type="ECO:0000256" key="4">
    <source>
        <dbReference type="ARBA" id="ARBA00022729"/>
    </source>
</evidence>
<evidence type="ECO:0000256" key="12">
    <source>
        <dbReference type="SAM" id="SignalP"/>
    </source>
</evidence>
<feature type="domain" description="GH10" evidence="13">
    <location>
        <begin position="408"/>
        <end position="717"/>
    </location>
</feature>
<evidence type="ECO:0000256" key="7">
    <source>
        <dbReference type="ARBA" id="ARBA00023277"/>
    </source>
</evidence>